<dbReference type="Pfam" id="PF07309">
    <property type="entry name" value="FlaF"/>
    <property type="match status" value="1"/>
</dbReference>
<gene>
    <name evidence="1" type="ORF">G4223_13690</name>
</gene>
<reference evidence="1 2" key="1">
    <citation type="submission" date="2020-02" db="EMBL/GenBank/DDBJ databases">
        <authorList>
            <person name="Dziuba M."/>
            <person name="Kuznetsov B."/>
            <person name="Mardanov A."/>
            <person name="Ravin N."/>
            <person name="Grouzdev D."/>
        </authorList>
    </citation>
    <scope>NUCLEOTIDE SEQUENCE [LARGE SCALE GENOMIC DNA]</scope>
    <source>
        <strain evidence="1 2">SpK</strain>
    </source>
</reference>
<keyword evidence="2" id="KW-1185">Reference proteome</keyword>
<evidence type="ECO:0000313" key="2">
    <source>
        <dbReference type="Proteomes" id="UP000480684"/>
    </source>
</evidence>
<proteinExistence type="predicted"/>
<name>A0A7C9QUW6_9PROT</name>
<comment type="caution">
    <text evidence="1">The sequence shown here is derived from an EMBL/GenBank/DDBJ whole genome shotgun (WGS) entry which is preliminary data.</text>
</comment>
<accession>A0A7C9QUW6</accession>
<dbReference type="GO" id="GO:0044781">
    <property type="term" value="P:bacterial-type flagellum organization"/>
    <property type="evidence" value="ECO:0007669"/>
    <property type="project" value="InterPro"/>
</dbReference>
<evidence type="ECO:0008006" key="3">
    <source>
        <dbReference type="Google" id="ProtNLM"/>
    </source>
</evidence>
<dbReference type="AlphaFoldDB" id="A0A7C9QUW6"/>
<sequence length="96" mass="10166">MLDEARANKDEAAIKAALAINMELWVGIRAFAKSPTNGLADVVRGNLITLSQYVGGKTVKQMQGLDDSVLDTLININLQISEGLLEGVNKAAKLAG</sequence>
<protein>
    <recommendedName>
        <fullName evidence="3">Flagellar protein FlaF</fullName>
    </recommendedName>
</protein>
<evidence type="ECO:0000313" key="1">
    <source>
        <dbReference type="EMBL" id="NFV81165.1"/>
    </source>
</evidence>
<organism evidence="1 2">
    <name type="scientific">Magnetospirillum aberrantis SpK</name>
    <dbReference type="NCBI Taxonomy" id="908842"/>
    <lineage>
        <taxon>Bacteria</taxon>
        <taxon>Pseudomonadati</taxon>
        <taxon>Pseudomonadota</taxon>
        <taxon>Alphaproteobacteria</taxon>
        <taxon>Rhodospirillales</taxon>
        <taxon>Rhodospirillaceae</taxon>
        <taxon>Magnetospirillum</taxon>
    </lineage>
</organism>
<dbReference type="EMBL" id="JAAIYP010000039">
    <property type="protein sequence ID" value="NFV81165.1"/>
    <property type="molecule type" value="Genomic_DNA"/>
</dbReference>
<dbReference type="Proteomes" id="UP000480684">
    <property type="component" value="Unassembled WGS sequence"/>
</dbReference>
<dbReference type="InterPro" id="IPR010845">
    <property type="entry name" value="FlaF"/>
</dbReference>